<proteinExistence type="inferred from homology"/>
<dbReference type="GO" id="GO:0005829">
    <property type="term" value="C:cytosol"/>
    <property type="evidence" value="ECO:0007669"/>
    <property type="project" value="GOC"/>
</dbReference>
<dbReference type="AlphaFoldDB" id="A7TN78"/>
<evidence type="ECO:0000256" key="2">
    <source>
        <dbReference type="ARBA" id="ARBA00008180"/>
    </source>
</evidence>
<dbReference type="PANTHER" id="PTHR14190">
    <property type="entry name" value="SUPPRESSOR OF ACTIN MUTATIONS 2/VACUOLAR PROTEIN SORTING 52"/>
    <property type="match status" value="1"/>
</dbReference>
<dbReference type="GO" id="GO:0006896">
    <property type="term" value="P:Golgi to vacuole transport"/>
    <property type="evidence" value="ECO:0007669"/>
    <property type="project" value="EnsemblFungi"/>
</dbReference>
<evidence type="ECO:0000259" key="7">
    <source>
        <dbReference type="Pfam" id="PF20655"/>
    </source>
</evidence>
<comment type="subcellular location">
    <subcellularLocation>
        <location evidence="1">Golgi apparatus</location>
        <location evidence="1">trans-Golgi network</location>
    </subcellularLocation>
</comment>
<keyword evidence="4" id="KW-0653">Protein transport</keyword>
<dbReference type="GO" id="GO:0016239">
    <property type="term" value="P:positive regulation of macroautophagy"/>
    <property type="evidence" value="ECO:0007669"/>
    <property type="project" value="EnsemblFungi"/>
</dbReference>
<protein>
    <recommendedName>
        <fullName evidence="10">Vacuolar protein sorting-associated protein 52</fullName>
    </recommendedName>
</protein>
<dbReference type="GeneID" id="5544422"/>
<evidence type="ECO:0000256" key="5">
    <source>
        <dbReference type="ARBA" id="ARBA00023034"/>
    </source>
</evidence>
<dbReference type="RefSeq" id="XP_001644154.1">
    <property type="nucleotide sequence ID" value="XM_001644104.1"/>
</dbReference>
<dbReference type="GO" id="GO:0019905">
    <property type="term" value="F:syntaxin binding"/>
    <property type="evidence" value="ECO:0007669"/>
    <property type="project" value="TreeGrafter"/>
</dbReference>
<keyword evidence="9" id="KW-1185">Reference proteome</keyword>
<evidence type="ECO:0000256" key="1">
    <source>
        <dbReference type="ARBA" id="ARBA00004601"/>
    </source>
</evidence>
<organism evidence="9">
    <name type="scientific">Vanderwaltozyma polyspora (strain ATCC 22028 / DSM 70294 / BCRC 21397 / CBS 2163 / NBRC 10782 / NRRL Y-8283 / UCD 57-17)</name>
    <name type="common">Kluyveromyces polysporus</name>
    <dbReference type="NCBI Taxonomy" id="436907"/>
    <lineage>
        <taxon>Eukaryota</taxon>
        <taxon>Fungi</taxon>
        <taxon>Dikarya</taxon>
        <taxon>Ascomycota</taxon>
        <taxon>Saccharomycotina</taxon>
        <taxon>Saccharomycetes</taxon>
        <taxon>Saccharomycetales</taxon>
        <taxon>Saccharomycetaceae</taxon>
        <taxon>Vanderwaltozyma</taxon>
    </lineage>
</organism>
<keyword evidence="3" id="KW-0813">Transport</keyword>
<dbReference type="Pfam" id="PF20655">
    <property type="entry name" value="Vps52_C"/>
    <property type="match status" value="1"/>
</dbReference>
<sequence length="596" mass="69038">METLGNILGVPPSSLNSSIDNALQDSDPFEDFIKETQRTKELTPDGNLLDELEKLQSKHDKLEVTLKNVIPPLHDYMVDFNTRLSEYTRDLGYIRNKSSELKELLEYNSTKLANVSPLVNDLIVPPSIVNEIISGKINSDWQENIAFMRDKMMIYEKYKVENNESQLNVPKDFDALYKILEDLRTIILERSKKYIIHAIKALRNYHPVPSQKIQKGLLEVKDIFQYIVENNYSLALELRQAYSYTMRWYYKNYFSRYIRSLTILQFRNIDAQYFLGNGLSNTSVNYLNGYSITNYLTASYSKGAGYTTDESIQEYFQVDKRLSVLTQEDNTVMVSQIAENNTMETYVEIGFRNLNLALLDNCVVESKFLSDFFRVSDNTEEVAGILEQIFQPTLDEVLEYTKQLIFYTYDIFGILLSIRIAQQLQLEAENNGINIISDFMTSQLMLLWPKFQQLVDFQCDNLKKVVITTNVAKLTNVSSNNDPLTTPHELTVQFSKLLCSFLTVAITHTEGIDERSEPLYNSIIRIRKEFEAVLGKCSKKTKSPERFLATNYMYLYNVLQQQRLKLEGSDNTNLPILIEETENHYAQLVHSFNTMK</sequence>
<dbReference type="PhylomeDB" id="A7TN78"/>
<feature type="domain" description="Vps52 C-terminal" evidence="7">
    <location>
        <begin position="245"/>
        <end position="582"/>
    </location>
</feature>
<dbReference type="STRING" id="436907.A7TN78"/>
<name>A7TN78_VANPO</name>
<dbReference type="PANTHER" id="PTHR14190:SF7">
    <property type="entry name" value="VACUOLAR PROTEIN SORTING-ASSOCIATED PROTEIN 52 HOMOLOG"/>
    <property type="match status" value="1"/>
</dbReference>
<feature type="domain" description="Vps52 coiled-coil" evidence="6">
    <location>
        <begin position="49"/>
        <end position="227"/>
    </location>
</feature>
<dbReference type="OMA" id="IHVVMVE"/>
<evidence type="ECO:0000256" key="3">
    <source>
        <dbReference type="ARBA" id="ARBA00022448"/>
    </source>
</evidence>
<dbReference type="GO" id="GO:0030029">
    <property type="term" value="P:actin filament-based process"/>
    <property type="evidence" value="ECO:0007669"/>
    <property type="project" value="EnsemblFungi"/>
</dbReference>
<evidence type="ECO:0000313" key="9">
    <source>
        <dbReference type="Proteomes" id="UP000000267"/>
    </source>
</evidence>
<dbReference type="OrthoDB" id="19482at2759"/>
<dbReference type="GO" id="GO:0032456">
    <property type="term" value="P:endocytic recycling"/>
    <property type="evidence" value="ECO:0007669"/>
    <property type="project" value="TreeGrafter"/>
</dbReference>
<evidence type="ECO:0008006" key="10">
    <source>
        <dbReference type="Google" id="ProtNLM"/>
    </source>
</evidence>
<dbReference type="GO" id="GO:0090156">
    <property type="term" value="P:intracellular sphingolipid homeostasis"/>
    <property type="evidence" value="ECO:0007669"/>
    <property type="project" value="EnsemblFungi"/>
</dbReference>
<dbReference type="HOGENOM" id="CLU_010797_1_0_1"/>
<dbReference type="Pfam" id="PF04129">
    <property type="entry name" value="Vps52_CC"/>
    <property type="match status" value="1"/>
</dbReference>
<evidence type="ECO:0000259" key="6">
    <source>
        <dbReference type="Pfam" id="PF04129"/>
    </source>
</evidence>
<evidence type="ECO:0000313" key="8">
    <source>
        <dbReference type="EMBL" id="EDO16296.1"/>
    </source>
</evidence>
<dbReference type="InterPro" id="IPR048361">
    <property type="entry name" value="Vps52_C"/>
</dbReference>
<dbReference type="InterPro" id="IPR007258">
    <property type="entry name" value="Vps52"/>
</dbReference>
<dbReference type="InterPro" id="IPR048319">
    <property type="entry name" value="Vps52_CC"/>
</dbReference>
<dbReference type="FunCoup" id="A7TN78">
    <property type="interactions" value="892"/>
</dbReference>
<evidence type="ECO:0000256" key="4">
    <source>
        <dbReference type="ARBA" id="ARBA00022927"/>
    </source>
</evidence>
<dbReference type="EMBL" id="DS480428">
    <property type="protein sequence ID" value="EDO16296.1"/>
    <property type="molecule type" value="Genomic_DNA"/>
</dbReference>
<dbReference type="KEGG" id="vpo:Kpol_1053p33"/>
<comment type="similarity">
    <text evidence="2">Belongs to the VPS52 family.</text>
</comment>
<dbReference type="eggNOG" id="KOG1961">
    <property type="taxonomic scope" value="Eukaryota"/>
</dbReference>
<dbReference type="InParanoid" id="A7TN78"/>
<dbReference type="GO" id="GO:0042147">
    <property type="term" value="P:retrograde transport, endosome to Golgi"/>
    <property type="evidence" value="ECO:0007669"/>
    <property type="project" value="EnsemblFungi"/>
</dbReference>
<dbReference type="Proteomes" id="UP000000267">
    <property type="component" value="Unassembled WGS sequence"/>
</dbReference>
<accession>A7TN78</accession>
<reference evidence="8 9" key="1">
    <citation type="journal article" date="2007" name="Proc. Natl. Acad. Sci. U.S.A.">
        <title>Independent sorting-out of thousands of duplicated gene pairs in two yeast species descended from a whole-genome duplication.</title>
        <authorList>
            <person name="Scannell D.R."/>
            <person name="Frank A.C."/>
            <person name="Conant G.C."/>
            <person name="Byrne K.P."/>
            <person name="Woolfit M."/>
            <person name="Wolfe K.H."/>
        </authorList>
    </citation>
    <scope>NUCLEOTIDE SEQUENCE [LARGE SCALE GENOMIC DNA]</scope>
    <source>
        <strain evidence="9">ATCC 22028 / DSM 70294 / BCRC 21397 / CBS 2163 / NBRC 10782 / NRRL Y-8283 / UCD 57-17</strain>
    </source>
</reference>
<dbReference type="GO" id="GO:0006623">
    <property type="term" value="P:protein targeting to vacuole"/>
    <property type="evidence" value="ECO:0007669"/>
    <property type="project" value="EnsemblFungi"/>
</dbReference>
<keyword evidence="5" id="KW-0333">Golgi apparatus</keyword>
<gene>
    <name evidence="8" type="ORF">Kpol_1053p33</name>
</gene>
<dbReference type="GO" id="GO:0000938">
    <property type="term" value="C:GARP complex"/>
    <property type="evidence" value="ECO:0007669"/>
    <property type="project" value="EnsemblFungi"/>
</dbReference>